<feature type="region of interest" description="Disordered" evidence="2">
    <location>
        <begin position="1182"/>
        <end position="1205"/>
    </location>
</feature>
<dbReference type="Gene3D" id="2.60.40.1930">
    <property type="match status" value="1"/>
</dbReference>
<dbReference type="SUPFAM" id="SSF48239">
    <property type="entry name" value="Terpenoid cyclases/Protein prenyltransferases"/>
    <property type="match status" value="1"/>
</dbReference>
<dbReference type="InterPro" id="IPR041246">
    <property type="entry name" value="Bact_MG10"/>
</dbReference>
<dbReference type="RefSeq" id="WP_248360982.1">
    <property type="nucleotide sequence ID" value="NZ_AP025591.1"/>
</dbReference>
<keyword evidence="7" id="KW-1185">Reference proteome</keyword>
<reference evidence="7" key="1">
    <citation type="journal article" date="2022" name="Int. J. Syst. Evol. Microbiol.">
        <title>Anaeromyxobacter oryzae sp. nov., Anaeromyxobacter diazotrophicus sp. nov. and Anaeromyxobacter paludicola sp. nov., isolated from paddy soils.</title>
        <authorList>
            <person name="Itoh H."/>
            <person name="Xu Z."/>
            <person name="Mise K."/>
            <person name="Masuda Y."/>
            <person name="Ushijima N."/>
            <person name="Hayakawa C."/>
            <person name="Shiratori Y."/>
            <person name="Senoo K."/>
        </authorList>
    </citation>
    <scope>NUCLEOTIDE SEQUENCE [LARGE SCALE GENOMIC DNA]</scope>
    <source>
        <strain evidence="7">Red232</strain>
    </source>
</reference>
<dbReference type="InterPro" id="IPR002890">
    <property type="entry name" value="MG2"/>
</dbReference>
<proteinExistence type="inferred from homology"/>
<dbReference type="SMART" id="SM01359">
    <property type="entry name" value="A2M_N_2"/>
    <property type="match status" value="1"/>
</dbReference>
<dbReference type="Pfam" id="PF07703">
    <property type="entry name" value="A2M_BRD"/>
    <property type="match status" value="1"/>
</dbReference>
<dbReference type="Gene3D" id="1.50.10.20">
    <property type="match status" value="1"/>
</dbReference>
<feature type="region of interest" description="Disordered" evidence="2">
    <location>
        <begin position="407"/>
        <end position="429"/>
    </location>
</feature>
<dbReference type="InterPro" id="IPR001599">
    <property type="entry name" value="Macroglobln_a2"/>
</dbReference>
<feature type="compositionally biased region" description="Acidic residues" evidence="2">
    <location>
        <begin position="1184"/>
        <end position="1197"/>
    </location>
</feature>
<evidence type="ECO:0000256" key="1">
    <source>
        <dbReference type="ARBA" id="ARBA00010556"/>
    </source>
</evidence>
<dbReference type="Proteomes" id="UP001162891">
    <property type="component" value="Chromosome"/>
</dbReference>
<organism evidence="6 7">
    <name type="scientific">Anaeromyxobacter oryzae</name>
    <dbReference type="NCBI Taxonomy" id="2918170"/>
    <lineage>
        <taxon>Bacteria</taxon>
        <taxon>Pseudomonadati</taxon>
        <taxon>Myxococcota</taxon>
        <taxon>Myxococcia</taxon>
        <taxon>Myxococcales</taxon>
        <taxon>Cystobacterineae</taxon>
        <taxon>Anaeromyxobacteraceae</taxon>
        <taxon>Anaeromyxobacter</taxon>
    </lineage>
</organism>
<dbReference type="SMART" id="SM01360">
    <property type="entry name" value="A2M"/>
    <property type="match status" value="1"/>
</dbReference>
<dbReference type="PANTHER" id="PTHR40094">
    <property type="entry name" value="ALPHA-2-MACROGLOBULIN HOMOLOG"/>
    <property type="match status" value="1"/>
</dbReference>
<dbReference type="Pfam" id="PF01835">
    <property type="entry name" value="MG2"/>
    <property type="match status" value="1"/>
</dbReference>
<dbReference type="InterPro" id="IPR051802">
    <property type="entry name" value="YfhM-like"/>
</dbReference>
<dbReference type="PROSITE" id="PS51257">
    <property type="entry name" value="PROKAR_LIPOPROTEIN"/>
    <property type="match status" value="1"/>
</dbReference>
<dbReference type="PANTHER" id="PTHR40094:SF1">
    <property type="entry name" value="UBIQUITIN DOMAIN-CONTAINING PROTEIN"/>
    <property type="match status" value="1"/>
</dbReference>
<evidence type="ECO:0000313" key="6">
    <source>
        <dbReference type="EMBL" id="BDG03197.1"/>
    </source>
</evidence>
<dbReference type="EMBL" id="AP025591">
    <property type="protein sequence ID" value="BDG03197.1"/>
    <property type="molecule type" value="Genomic_DNA"/>
</dbReference>
<name>A0ABN6MQA2_9BACT</name>
<feature type="chain" id="PRO_5046100265" description="Alpha-2-macroglobulin domain protein" evidence="3">
    <location>
        <begin position="26"/>
        <end position="1914"/>
    </location>
</feature>
<gene>
    <name evidence="6" type="ORF">AMOR_21930</name>
</gene>
<comment type="similarity">
    <text evidence="1">Belongs to the protease inhibitor I39 (alpha-2-macroglobulin) family. Bacterial alpha-2-macroglobulin subfamily.</text>
</comment>
<feature type="signal peptide" evidence="3">
    <location>
        <begin position="1"/>
        <end position="25"/>
    </location>
</feature>
<evidence type="ECO:0008006" key="8">
    <source>
        <dbReference type="Google" id="ProtNLM"/>
    </source>
</evidence>
<keyword evidence="3" id="KW-0732">Signal</keyword>
<dbReference type="Gene3D" id="2.60.40.3710">
    <property type="match status" value="1"/>
</dbReference>
<feature type="domain" description="Alpha-2-macroglobulin bait region" evidence="4">
    <location>
        <begin position="998"/>
        <end position="1149"/>
    </location>
</feature>
<evidence type="ECO:0000259" key="5">
    <source>
        <dbReference type="SMART" id="SM01360"/>
    </source>
</evidence>
<evidence type="ECO:0000313" key="7">
    <source>
        <dbReference type="Proteomes" id="UP001162891"/>
    </source>
</evidence>
<evidence type="ECO:0000256" key="2">
    <source>
        <dbReference type="SAM" id="MobiDB-lite"/>
    </source>
</evidence>
<evidence type="ECO:0000259" key="4">
    <source>
        <dbReference type="SMART" id="SM01359"/>
    </source>
</evidence>
<feature type="domain" description="Alpha-2-macroglobulin" evidence="5">
    <location>
        <begin position="1214"/>
        <end position="1304"/>
    </location>
</feature>
<evidence type="ECO:0000256" key="3">
    <source>
        <dbReference type="SAM" id="SignalP"/>
    </source>
</evidence>
<dbReference type="Pfam" id="PF00207">
    <property type="entry name" value="A2M"/>
    <property type="match status" value="1"/>
</dbReference>
<dbReference type="Pfam" id="PF17973">
    <property type="entry name" value="bMG10"/>
    <property type="match status" value="1"/>
</dbReference>
<dbReference type="InterPro" id="IPR008930">
    <property type="entry name" value="Terpenoid_cyclase/PrenylTrfase"/>
</dbReference>
<protein>
    <recommendedName>
        <fullName evidence="8">Alpha-2-macroglobulin domain protein</fullName>
    </recommendedName>
</protein>
<accession>A0ABN6MQA2</accession>
<dbReference type="InterPro" id="IPR011625">
    <property type="entry name" value="A2M_N_BRD"/>
</dbReference>
<sequence length="1914" mass="207209">MKTVISPVLAIAAVACLAIAAPARAYDPADLGQRPERARLLPEQFLRGYDPITAYLDSDEGPGRGDADDGAKRLAIAPAWPGAWTWLDRRTLQFRPAEPWPALARFAVETRDGKKILTTMMSPPSALAPADGSEDLRPFRSFTITFPQALPVPSLRKMLSLELRELPGHGDARPVKVSRFALAPLPRGAQRDPAAYAVTLDEEVPEGRQLVVRVALALGDEGSVLWTGKLSTQAPFHLAKVRCGDAEAQALPGAGAPRDLALSCGERGERPELIFSAPVAGLTLSALKRLVRLDPAVPDLGFEVQGARVQLRGRFLADVLYRMRIDGAPVVDDAGRALRDPGGMTLFFYRGARSPFLRWSQGTAILEANGPRMLPLQGYGDARADVRIHRVDPWFTGLWPFPQGGVTVDEDQPPPFPGEEPAAPGLGDRDDSALARHLRLLGSPLVSKVVALPLDKRAGATRFGLDVGALLDPAVGKGRPGTYLVGLRRLAGPARRSWVRVQVTNLTLTAVEERDRAAVFVSTLDRGEPVGGARVRVEGRRVEKVTRKDGHVEHEERPAVVDVVTDGDGRAVIGRLADWVRVLRVSVAKGEDVLVLDPSEPPPRFAANHWSMSGGWLAWLTTEPPAPRNDRTFAFVFTERPIYRPGETVHVAGFVRQKKGGELVGPGDAALFGLKIEGPDGKSLPLPLALSPLGGFSADLAEKDPATGEYVAIVFHRKTGETVGERRFRIEAYRIPTFEVQLSGPAVAGLDRPLSVKAVARYYAGGVASGQKIRWSVTQRATHHVPKGREGFLFASSAQFARPGQARPPAAFRRDAALDAQGADEMKVNPALDVDGSPRIYRFEATVTGPDEQEVSGTYEVRALPPFVLGMKLDRYLPKAREIAPRILAVGPDDKVVKGQEVTVRLFRRVWHSTLRETAFATGEAKYVTEQEDRKLGEKVIRTGDEPVSVPFAISEAGVYVVELTGKDRLGRVQTLSADLYAGGPGPVAWQKPREGVFTVVPEKKSYAPGDVARLVVESPYQRARALVVVEEPAGNVYRWLDVEGGKAVAEVRIEPRHVPNLPVHVVLFRGRLGEGKDDDARYRPQTVAASLDVEVEPVRNRVVVKVEHPVSVRPGARTELVVTLADEAGRPLAGEVALWLVDEAVLSLAKEGPLDPLSRFIERNARSTSVRDTRNLVLGRILEEEEPGGDGGDAEEAGSGRAPRTVRKNFQTVPYWQARLEVPASGRLVVPVTLSDDLTDFRVRAVAASGLARFGLFQSTLHVRLPVLVQPQLPRLVREGDRFWPGAVARMIEGQEGPADVDVELAGPVDAPRARLPVKLGLAAPVSALAPARVGAAGAGSELVVKVGVTRRSDGAGDAFEVKLPVLPDRPVERFVALDRVATGPVKLRPFPEAPRPGSATEDVTVTTVPGALEVISGLEYLDAYPHLCLEQRASKLHGEVALAGTLRDLGVGDLYGRRALDEARRFAADLALHQDGEGLLAYWPGNKGDVALTAQVVELLGALRAAGVPVDAKVEGRAIEALRRVLRSDYPFLAGYRFDQQTAAIRALARVGQLDAHYLADLFQRRGEMGATSLADLGLAMARRPDLFQANLDVVRQDLWNTVTVKLRDGKRYVEGVGRDRPRWEHGWLGSPTGSLAAVFAGLLALDPRNPQQDLLRDALLARAEPGRGFGDTHATRRGLEALSAYLAVPRGDLPAGTLALAGGPELSVDGSRKVARWSRRSEAPLEGVVRGAPLGVRVAYAYLPATQGAEVKALRQGFVVTRSWSAVRDDGTVEPPRPDQAGEVRKVRQGDVLELHVRLESSEDRTHVALVVPFAAGLEPLNPALANAGPLARPSEADTLQPAYVQRLDGEVRYYFTSMPKGAHAFHFRVRAASEGSFVHPAPWAEMMYRQEVRGRGDGMRVVVLGEHEKG</sequence>